<evidence type="ECO:0000256" key="9">
    <source>
        <dbReference type="RuleBase" id="RU367010"/>
    </source>
</evidence>
<evidence type="ECO:0000256" key="5">
    <source>
        <dbReference type="ARBA" id="ARBA00022946"/>
    </source>
</evidence>
<gene>
    <name evidence="10" type="ORF">QTG54_007408</name>
</gene>
<dbReference type="Proteomes" id="UP001224775">
    <property type="component" value="Unassembled WGS sequence"/>
</dbReference>
<keyword evidence="8 9" id="KW-0472">Membrane</keyword>
<evidence type="ECO:0000256" key="8">
    <source>
        <dbReference type="ARBA" id="ARBA00023136"/>
    </source>
</evidence>
<accession>A0AAD8YA50</accession>
<proteinExistence type="inferred from homology"/>
<evidence type="ECO:0000256" key="6">
    <source>
        <dbReference type="ARBA" id="ARBA00022982"/>
    </source>
</evidence>
<dbReference type="AlphaFoldDB" id="A0AAD8YA50"/>
<dbReference type="Gene3D" id="3.30.160.190">
    <property type="entry name" value="atu1810 like domain"/>
    <property type="match status" value="1"/>
</dbReference>
<keyword evidence="6 9" id="KW-0249">Electron transport</keyword>
<dbReference type="GO" id="GO:0005743">
    <property type="term" value="C:mitochondrial inner membrane"/>
    <property type="evidence" value="ECO:0007669"/>
    <property type="project" value="UniProtKB-SubCell"/>
</dbReference>
<comment type="similarity">
    <text evidence="1 9">Belongs to the complex I NDUFS4 subunit family.</text>
</comment>
<dbReference type="GO" id="GO:0022900">
    <property type="term" value="P:electron transport chain"/>
    <property type="evidence" value="ECO:0007669"/>
    <property type="project" value="InterPro"/>
</dbReference>
<evidence type="ECO:0000313" key="11">
    <source>
        <dbReference type="Proteomes" id="UP001224775"/>
    </source>
</evidence>
<comment type="function">
    <text evidence="9">Accessory subunit of the mitochondrial membrane respiratory chain NADH dehydrogenase (Complex I), that is believed not to be involved in catalysis. Complex I functions in the transfer of electrons from NADH to the respiratory chain. The immediate electron acceptor for the enzyme is believed to be ubiquinone.</text>
</comment>
<comment type="caution">
    <text evidence="10">The sequence shown here is derived from an EMBL/GenBank/DDBJ whole genome shotgun (WGS) entry which is preliminary data.</text>
</comment>
<comment type="subcellular location">
    <subcellularLocation>
        <location evidence="9">Mitochondrion inner membrane</location>
        <topology evidence="9">Peripheral membrane protein</topology>
        <orientation evidence="9">Matrix side</orientation>
    </subcellularLocation>
</comment>
<evidence type="ECO:0000256" key="1">
    <source>
        <dbReference type="ARBA" id="ARBA00005882"/>
    </source>
</evidence>
<keyword evidence="3 9" id="KW-0679">Respiratory chain</keyword>
<organism evidence="10 11">
    <name type="scientific">Skeletonema marinoi</name>
    <dbReference type="NCBI Taxonomy" id="267567"/>
    <lineage>
        <taxon>Eukaryota</taxon>
        <taxon>Sar</taxon>
        <taxon>Stramenopiles</taxon>
        <taxon>Ochrophyta</taxon>
        <taxon>Bacillariophyta</taxon>
        <taxon>Coscinodiscophyceae</taxon>
        <taxon>Thalassiosirophycidae</taxon>
        <taxon>Thalassiosirales</taxon>
        <taxon>Skeletonemataceae</taxon>
        <taxon>Skeletonema</taxon>
        <taxon>Skeletonema marinoi-dohrnii complex</taxon>
    </lineage>
</organism>
<evidence type="ECO:0000256" key="4">
    <source>
        <dbReference type="ARBA" id="ARBA00022792"/>
    </source>
</evidence>
<sequence>MMSATVARRAQRSLSLLAKRALSTPAAAPSRQAPSAKALAVAEFDSEYVQNQAHLEGEKSEIQKYQEQMNAIDRHAVFAVTTPLPDPVLPENKSEIAALDSAHKNQIPLTPEGHEKIVVIKQEQAKWPGQSPLGKEQAWVISFQDQGETAETWNNPLMGWVSSADPLANNMRLQMSFATAEDAKYFAEKRGWKFIIEAPIIRKGRDDDAQYQDVFLPQAVAGAIKREGHKCDQWYRDAAGASHYFRPLKYHGDGTVRQHGPEREAAVAKDAESYYKLR</sequence>
<name>A0AAD8YA50_9STRA</name>
<evidence type="ECO:0000256" key="2">
    <source>
        <dbReference type="ARBA" id="ARBA00022448"/>
    </source>
</evidence>
<evidence type="ECO:0000313" key="10">
    <source>
        <dbReference type="EMBL" id="KAK1741835.1"/>
    </source>
</evidence>
<keyword evidence="2 9" id="KW-0813">Transport</keyword>
<dbReference type="PANTHER" id="PTHR12219">
    <property type="entry name" value="NADH-UBIQUINONE OXIDOREDUCTASE"/>
    <property type="match status" value="1"/>
</dbReference>
<evidence type="ECO:0000256" key="3">
    <source>
        <dbReference type="ARBA" id="ARBA00022660"/>
    </source>
</evidence>
<keyword evidence="4 9" id="KW-0999">Mitochondrion inner membrane</keyword>
<protein>
    <recommendedName>
        <fullName evidence="9">NADH dehydrogenase [ubiquinone] iron-sulfur protein 4, mitochondrial</fullName>
    </recommendedName>
</protein>
<evidence type="ECO:0000256" key="7">
    <source>
        <dbReference type="ARBA" id="ARBA00023128"/>
    </source>
</evidence>
<keyword evidence="11" id="KW-1185">Reference proteome</keyword>
<dbReference type="Pfam" id="PF04800">
    <property type="entry name" value="NDUS4"/>
    <property type="match status" value="1"/>
</dbReference>
<reference evidence="10" key="1">
    <citation type="submission" date="2023-06" db="EMBL/GenBank/DDBJ databases">
        <title>Survivors Of The Sea: Transcriptome response of Skeletonema marinoi to long-term dormancy.</title>
        <authorList>
            <person name="Pinder M.I.M."/>
            <person name="Kourtchenko O."/>
            <person name="Robertson E.K."/>
            <person name="Larsson T."/>
            <person name="Maumus F."/>
            <person name="Osuna-Cruz C.M."/>
            <person name="Vancaester E."/>
            <person name="Stenow R."/>
            <person name="Vandepoele K."/>
            <person name="Ploug H."/>
            <person name="Bruchert V."/>
            <person name="Godhe A."/>
            <person name="Topel M."/>
        </authorList>
    </citation>
    <scope>NUCLEOTIDE SEQUENCE</scope>
    <source>
        <strain evidence="10">R05AC</strain>
    </source>
</reference>
<dbReference type="EMBL" id="JATAAI010000012">
    <property type="protein sequence ID" value="KAK1741835.1"/>
    <property type="molecule type" value="Genomic_DNA"/>
</dbReference>
<dbReference type="InterPro" id="IPR038532">
    <property type="entry name" value="NDUFS4-like_sf"/>
</dbReference>
<dbReference type="InterPro" id="IPR006885">
    <property type="entry name" value="NADH_UbQ_FeS_4_mit-like"/>
</dbReference>
<keyword evidence="5 9" id="KW-0809">Transit peptide</keyword>
<keyword evidence="7 9" id="KW-0496">Mitochondrion</keyword>
<dbReference type="PANTHER" id="PTHR12219:SF8">
    <property type="entry name" value="NADH DEHYDROGENASE [UBIQUINONE] IRON-SULFUR PROTEIN 4, MITOCHONDRIAL"/>
    <property type="match status" value="1"/>
</dbReference>